<evidence type="ECO:0000256" key="11">
    <source>
        <dbReference type="ARBA" id="ARBA00047836"/>
    </source>
</evidence>
<dbReference type="KEGG" id="php:PhaeoP97_00612"/>
<dbReference type="AlphaFoldDB" id="A0A1L3I1Q3"/>
<dbReference type="PANTHER" id="PTHR12128:SF66">
    <property type="entry name" value="4-HYDROXY-2-OXOGLUTARATE ALDOLASE, MITOCHONDRIAL"/>
    <property type="match status" value="1"/>
</dbReference>
<keyword evidence="9 12" id="KW-0456">Lyase</keyword>
<evidence type="ECO:0000313" key="17">
    <source>
        <dbReference type="Proteomes" id="UP000183859"/>
    </source>
</evidence>
<evidence type="ECO:0000256" key="12">
    <source>
        <dbReference type="HAMAP-Rule" id="MF_00418"/>
    </source>
</evidence>
<dbReference type="InterPro" id="IPR002220">
    <property type="entry name" value="DapA-like"/>
</dbReference>
<evidence type="ECO:0000256" key="7">
    <source>
        <dbReference type="ARBA" id="ARBA00022915"/>
    </source>
</evidence>
<dbReference type="GO" id="GO:0009089">
    <property type="term" value="P:lysine biosynthetic process via diaminopimelate"/>
    <property type="evidence" value="ECO:0007669"/>
    <property type="project" value="UniProtKB-UniRule"/>
</dbReference>
<keyword evidence="6 12" id="KW-0028">Amino-acid biosynthesis</keyword>
<feature type="binding site" evidence="12 15">
    <location>
        <position position="202"/>
    </location>
    <ligand>
        <name>pyruvate</name>
        <dbReference type="ChEBI" id="CHEBI:15361"/>
    </ligand>
</feature>
<evidence type="ECO:0000256" key="14">
    <source>
        <dbReference type="PIRSR" id="PIRSR001365-1"/>
    </source>
</evidence>
<evidence type="ECO:0000313" key="16">
    <source>
        <dbReference type="EMBL" id="APG46056.1"/>
    </source>
</evidence>
<keyword evidence="17" id="KW-1185">Reference proteome</keyword>
<dbReference type="EMBL" id="CP016364">
    <property type="protein sequence ID" value="APG46056.1"/>
    <property type="molecule type" value="Genomic_DNA"/>
</dbReference>
<comment type="function">
    <text evidence="1 12">Catalyzes the condensation of (S)-aspartate-beta-semialdehyde [(S)-ASA] and pyruvate to 4-hydroxy-tetrahydrodipicolinate (HTPA).</text>
</comment>
<dbReference type="InterPro" id="IPR020624">
    <property type="entry name" value="Schiff_base-form_aldolases_CS"/>
</dbReference>
<feature type="site" description="Part of a proton relay during catalysis" evidence="12">
    <location>
        <position position="106"/>
    </location>
</feature>
<dbReference type="EC" id="4.3.3.7" evidence="4 12"/>
<keyword evidence="8 12" id="KW-0457">Lysine biosynthesis</keyword>
<dbReference type="PROSITE" id="PS00665">
    <property type="entry name" value="DHDPS_1"/>
    <property type="match status" value="1"/>
</dbReference>
<evidence type="ECO:0000256" key="2">
    <source>
        <dbReference type="ARBA" id="ARBA00005120"/>
    </source>
</evidence>
<dbReference type="GO" id="GO:0005829">
    <property type="term" value="C:cytosol"/>
    <property type="evidence" value="ECO:0007669"/>
    <property type="project" value="TreeGrafter"/>
</dbReference>
<name>A0A1L3I1Q3_9RHOB</name>
<keyword evidence="10 12" id="KW-0704">Schiff base</keyword>
<dbReference type="PIRSF" id="PIRSF001365">
    <property type="entry name" value="DHDPS"/>
    <property type="match status" value="1"/>
</dbReference>
<keyword evidence="7 12" id="KW-0220">Diaminopimelate biosynthesis</keyword>
<dbReference type="Pfam" id="PF00701">
    <property type="entry name" value="DHDPS"/>
    <property type="match status" value="1"/>
</dbReference>
<comment type="subcellular location">
    <subcellularLocation>
        <location evidence="12">Cytoplasm</location>
    </subcellularLocation>
</comment>
<dbReference type="HAMAP" id="MF_00418">
    <property type="entry name" value="DapA"/>
    <property type="match status" value="1"/>
</dbReference>
<accession>A0A1L3I1Q3</accession>
<dbReference type="Gene3D" id="3.20.20.70">
    <property type="entry name" value="Aldolase class I"/>
    <property type="match status" value="1"/>
</dbReference>
<evidence type="ECO:0000256" key="6">
    <source>
        <dbReference type="ARBA" id="ARBA00022605"/>
    </source>
</evidence>
<organism evidence="16 17">
    <name type="scientific">Phaeobacter porticola</name>
    <dbReference type="NCBI Taxonomy" id="1844006"/>
    <lineage>
        <taxon>Bacteria</taxon>
        <taxon>Pseudomonadati</taxon>
        <taxon>Pseudomonadota</taxon>
        <taxon>Alphaproteobacteria</taxon>
        <taxon>Rhodobacterales</taxon>
        <taxon>Roseobacteraceae</taxon>
        <taxon>Phaeobacter</taxon>
    </lineage>
</organism>
<gene>
    <name evidence="12 16" type="primary">dapA</name>
    <name evidence="16" type="ORF">PhaeoP97_00612</name>
</gene>
<proteinExistence type="inferred from homology"/>
<reference evidence="17" key="1">
    <citation type="submission" date="2016-07" db="EMBL/GenBank/DDBJ databases">
        <title>Phaeobacter portensis sp. nov., a tropodithietic acid producing bacterium isolated from a German harbor.</title>
        <authorList>
            <person name="Freese H.M."/>
            <person name="Bunk B."/>
            <person name="Breider S."/>
            <person name="Brinkhoff T."/>
        </authorList>
    </citation>
    <scope>NUCLEOTIDE SEQUENCE [LARGE SCALE GENOMIC DNA]</scope>
    <source>
        <strain evidence="17">P97</strain>
    </source>
</reference>
<keyword evidence="5 12" id="KW-0963">Cytoplasm</keyword>
<dbReference type="InterPro" id="IPR005263">
    <property type="entry name" value="DapA"/>
</dbReference>
<comment type="similarity">
    <text evidence="3 12 13">Belongs to the DapA family.</text>
</comment>
<evidence type="ECO:0000256" key="15">
    <source>
        <dbReference type="PIRSR" id="PIRSR001365-2"/>
    </source>
</evidence>
<dbReference type="InterPro" id="IPR013785">
    <property type="entry name" value="Aldolase_TIM"/>
</dbReference>
<evidence type="ECO:0000256" key="10">
    <source>
        <dbReference type="ARBA" id="ARBA00023270"/>
    </source>
</evidence>
<dbReference type="GO" id="GO:0008840">
    <property type="term" value="F:4-hydroxy-tetrahydrodipicolinate synthase activity"/>
    <property type="evidence" value="ECO:0007669"/>
    <property type="project" value="UniProtKB-UniRule"/>
</dbReference>
<dbReference type="UniPathway" id="UPA00034">
    <property type="reaction ID" value="UER00017"/>
</dbReference>
<dbReference type="PANTHER" id="PTHR12128">
    <property type="entry name" value="DIHYDRODIPICOLINATE SYNTHASE"/>
    <property type="match status" value="1"/>
</dbReference>
<dbReference type="InterPro" id="IPR020625">
    <property type="entry name" value="Schiff_base-form_aldolases_AS"/>
</dbReference>
<dbReference type="NCBIfam" id="TIGR00674">
    <property type="entry name" value="dapA"/>
    <property type="match status" value="1"/>
</dbReference>
<protein>
    <recommendedName>
        <fullName evidence="4 12">4-hydroxy-tetrahydrodipicolinate synthase</fullName>
        <shortName evidence="12">HTPA synthase</shortName>
        <ecNumber evidence="4 12">4.3.3.7</ecNumber>
    </recommendedName>
</protein>
<dbReference type="STRING" id="1844006.PhaeoP97_00612"/>
<evidence type="ECO:0000256" key="4">
    <source>
        <dbReference type="ARBA" id="ARBA00012086"/>
    </source>
</evidence>
<dbReference type="RefSeq" id="WP_072503822.1">
    <property type="nucleotide sequence ID" value="NZ_CP016364.1"/>
</dbReference>
<dbReference type="PRINTS" id="PR00146">
    <property type="entry name" value="DHPICSNTHASE"/>
</dbReference>
<comment type="caution">
    <text evidence="12">Was originally thought to be a dihydrodipicolinate synthase (DHDPS), catalyzing the condensation of (S)-aspartate-beta-semialdehyde [(S)-ASA] and pyruvate to dihydrodipicolinate (DHDP). However, it was shown in E.coli that the product of the enzymatic reaction is not dihydrodipicolinate but in fact (4S)-4-hydroxy-2,3,4,5-tetrahydro-(2S)-dipicolinic acid (HTPA), and that the consecutive dehydration reaction leading to DHDP is not spontaneous but catalyzed by DapB.</text>
</comment>
<dbReference type="CDD" id="cd00950">
    <property type="entry name" value="DHDPS"/>
    <property type="match status" value="1"/>
</dbReference>
<dbReference type="PROSITE" id="PS00666">
    <property type="entry name" value="DHDPS_2"/>
    <property type="match status" value="1"/>
</dbReference>
<feature type="site" description="Part of a proton relay during catalysis" evidence="12">
    <location>
        <position position="43"/>
    </location>
</feature>
<evidence type="ECO:0000256" key="8">
    <source>
        <dbReference type="ARBA" id="ARBA00023154"/>
    </source>
</evidence>
<sequence length="290" mass="30465">MFKGSMPALVTPFSNGELDLDTLKRLVEWHIDQGSSALVPVGTTGESPTLTHEEHETVIAEVVKIAAGRVPVIAGAGSNNTVEGKRFVQFAAEVGADAALVVTPYYNKPTQRGLIAHFTELHNCADIPIVIYNIPGRSVIDMTPATMGELAKLERIIGVKDATGDIARVSQQRASCGADFIQLSGEDATALGFNAHGGIGCISVTANVAPKLCAEFQAATLAGDYALALEYQDKLMPLHEAIFIEPGLVGAKYGLSKLGLCSEEVRLPLTGLEDSTKAAIDAAMAHAGLL</sequence>
<evidence type="ECO:0000256" key="5">
    <source>
        <dbReference type="ARBA" id="ARBA00022490"/>
    </source>
</evidence>
<comment type="catalytic activity">
    <reaction evidence="11 12">
        <text>L-aspartate 4-semialdehyde + pyruvate = (2S,4S)-4-hydroxy-2,3,4,5-tetrahydrodipicolinate + H2O + H(+)</text>
        <dbReference type="Rhea" id="RHEA:34171"/>
        <dbReference type="ChEBI" id="CHEBI:15361"/>
        <dbReference type="ChEBI" id="CHEBI:15377"/>
        <dbReference type="ChEBI" id="CHEBI:15378"/>
        <dbReference type="ChEBI" id="CHEBI:67139"/>
        <dbReference type="ChEBI" id="CHEBI:537519"/>
        <dbReference type="EC" id="4.3.3.7"/>
    </reaction>
</comment>
<dbReference type="OrthoDB" id="9782828at2"/>
<feature type="binding site" evidence="12 15">
    <location>
        <position position="44"/>
    </location>
    <ligand>
        <name>pyruvate</name>
        <dbReference type="ChEBI" id="CHEBI:15361"/>
    </ligand>
</feature>
<feature type="active site" description="Schiff-base intermediate with substrate" evidence="12 14">
    <location>
        <position position="160"/>
    </location>
</feature>
<evidence type="ECO:0000256" key="9">
    <source>
        <dbReference type="ARBA" id="ARBA00023239"/>
    </source>
</evidence>
<feature type="active site" description="Proton donor/acceptor" evidence="12 14">
    <location>
        <position position="132"/>
    </location>
</feature>
<dbReference type="SMART" id="SM01130">
    <property type="entry name" value="DHDPS"/>
    <property type="match status" value="1"/>
</dbReference>
<comment type="subunit">
    <text evidence="12">Homotetramer; dimer of dimers.</text>
</comment>
<evidence type="ECO:0000256" key="3">
    <source>
        <dbReference type="ARBA" id="ARBA00007592"/>
    </source>
</evidence>
<evidence type="ECO:0000256" key="1">
    <source>
        <dbReference type="ARBA" id="ARBA00003294"/>
    </source>
</evidence>
<comment type="pathway">
    <text evidence="2 12">Amino-acid biosynthesis; L-lysine biosynthesis via DAP pathway; (S)-tetrahydrodipicolinate from L-aspartate: step 3/4.</text>
</comment>
<dbReference type="Proteomes" id="UP000183859">
    <property type="component" value="Chromosome"/>
</dbReference>
<dbReference type="GO" id="GO:0019877">
    <property type="term" value="P:diaminopimelate biosynthetic process"/>
    <property type="evidence" value="ECO:0007669"/>
    <property type="project" value="UniProtKB-UniRule"/>
</dbReference>
<evidence type="ECO:0000256" key="13">
    <source>
        <dbReference type="PIRNR" id="PIRNR001365"/>
    </source>
</evidence>
<dbReference type="SUPFAM" id="SSF51569">
    <property type="entry name" value="Aldolase"/>
    <property type="match status" value="1"/>
</dbReference>